<reference evidence="2" key="1">
    <citation type="journal article" date="2023" name="Pathogens">
        <title>Prevalence of Enterococcus spp. and the Whole-Genome Characteristics of Enterococcus faecium and Enterococcus faecalis Strains Isolated from Free-Living Birds in Poland.</title>
        <authorList>
            <person name="Kwit R."/>
            <person name="Zajac M."/>
            <person name="Smialowska-Weglinska A."/>
            <person name="Skarzynska M."/>
            <person name="Bomba A."/>
            <person name="Lalak A."/>
            <person name="Skrzypiec E."/>
            <person name="Wojdat D."/>
            <person name="Koza W."/>
            <person name="Mikos-Wojewoda E."/>
            <person name="Pasim P."/>
            <person name="Skora M."/>
            <person name="Polak M."/>
            <person name="Wiacek J."/>
            <person name="Wasyl D."/>
        </authorList>
    </citation>
    <scope>NUCLEOTIDE SEQUENCE</scope>
    <source>
        <strain evidence="2">691B_2</strain>
    </source>
</reference>
<gene>
    <name evidence="2" type="ORF">P0E79_16870</name>
</gene>
<organism evidence="2 3">
    <name type="scientific">Enterococcus faecalis</name>
    <name type="common">Streptococcus faecalis</name>
    <dbReference type="NCBI Taxonomy" id="1351"/>
    <lineage>
        <taxon>Bacteria</taxon>
        <taxon>Bacillati</taxon>
        <taxon>Bacillota</taxon>
        <taxon>Bacilli</taxon>
        <taxon>Lactobacillales</taxon>
        <taxon>Enterococcaceae</taxon>
        <taxon>Enterococcus</taxon>
    </lineage>
</organism>
<dbReference type="GO" id="GO:0005975">
    <property type="term" value="P:carbohydrate metabolic process"/>
    <property type="evidence" value="ECO:0007669"/>
    <property type="project" value="InterPro"/>
</dbReference>
<feature type="non-terminal residue" evidence="2">
    <location>
        <position position="1"/>
    </location>
</feature>
<dbReference type="AlphaFoldDB" id="A0AAW7KJM8"/>
<dbReference type="GO" id="GO:0016787">
    <property type="term" value="F:hydrolase activity"/>
    <property type="evidence" value="ECO:0007669"/>
    <property type="project" value="UniProtKB-KW"/>
</dbReference>
<sequence>APILGGIVADFPADFFSPEETLALVPQAVIQAFAEQLNTPLLTAAEQAAAPNLLEAFEEKRQYLAWHLDYYGYVPGKNEYAVESLLTVGNGFLGLRGTIPEMTISDDHYPATYIAGLYNTAASEVAGQVVENEDFVNAPDNQHIALKIGDATDWLT</sequence>
<dbReference type="InterPro" id="IPR037018">
    <property type="entry name" value="GH65_N"/>
</dbReference>
<reference evidence="2" key="2">
    <citation type="submission" date="2023-03" db="EMBL/GenBank/DDBJ databases">
        <authorList>
            <person name="Zajac M."/>
            <person name="Kwit R."/>
            <person name="Wasyl D."/>
        </authorList>
    </citation>
    <scope>NUCLEOTIDE SEQUENCE</scope>
    <source>
        <strain evidence="2">691B_2</strain>
    </source>
</reference>
<dbReference type="Gene3D" id="2.70.98.40">
    <property type="entry name" value="Glycoside hydrolase, family 65, N-terminal domain"/>
    <property type="match status" value="1"/>
</dbReference>
<evidence type="ECO:0000259" key="1">
    <source>
        <dbReference type="Pfam" id="PF03636"/>
    </source>
</evidence>
<name>A0AAW7KJM8_ENTFL</name>
<dbReference type="GO" id="GO:0030246">
    <property type="term" value="F:carbohydrate binding"/>
    <property type="evidence" value="ECO:0007669"/>
    <property type="project" value="InterPro"/>
</dbReference>
<keyword evidence="2" id="KW-0378">Hydrolase</keyword>
<comment type="caution">
    <text evidence="2">The sequence shown here is derived from an EMBL/GenBank/DDBJ whole genome shotgun (WGS) entry which is preliminary data.</text>
</comment>
<dbReference type="SUPFAM" id="SSF74650">
    <property type="entry name" value="Galactose mutarotase-like"/>
    <property type="match status" value="1"/>
</dbReference>
<proteinExistence type="predicted"/>
<feature type="non-terminal residue" evidence="2">
    <location>
        <position position="156"/>
    </location>
</feature>
<dbReference type="InterPro" id="IPR005196">
    <property type="entry name" value="Glyco_hydro_65_N"/>
</dbReference>
<protein>
    <submittedName>
        <fullName evidence="2">Glycoside hydrolase family 65 protein</fullName>
    </submittedName>
</protein>
<dbReference type="Pfam" id="PF03636">
    <property type="entry name" value="Glyco_hydro_65N"/>
    <property type="match status" value="1"/>
</dbReference>
<dbReference type="EMBL" id="JAREWH010000229">
    <property type="protein sequence ID" value="MDN3194137.1"/>
    <property type="molecule type" value="Genomic_DNA"/>
</dbReference>
<accession>A0AAW7KJM8</accession>
<dbReference type="Proteomes" id="UP001173174">
    <property type="component" value="Unassembled WGS sequence"/>
</dbReference>
<feature type="domain" description="Glycoside hydrolase family 65 N-terminal" evidence="1">
    <location>
        <begin position="77"/>
        <end position="150"/>
    </location>
</feature>
<evidence type="ECO:0000313" key="3">
    <source>
        <dbReference type="Proteomes" id="UP001173174"/>
    </source>
</evidence>
<dbReference type="InterPro" id="IPR011013">
    <property type="entry name" value="Gal_mutarotase_sf_dom"/>
</dbReference>
<evidence type="ECO:0000313" key="2">
    <source>
        <dbReference type="EMBL" id="MDN3194137.1"/>
    </source>
</evidence>